<dbReference type="EMBL" id="JANBVN010000004">
    <property type="protein sequence ID" value="KAJ9165340.1"/>
    <property type="molecule type" value="Genomic_DNA"/>
</dbReference>
<dbReference type="InterPro" id="IPR029064">
    <property type="entry name" value="Ribosomal_eL30-like_sf"/>
</dbReference>
<keyword evidence="3" id="KW-0698">rRNA processing</keyword>
<dbReference type="PANTHER" id="PTHR46103">
    <property type="entry name" value="RRNA METHYLTRANSFERASE 1, MITOCHONDRIAL"/>
    <property type="match status" value="1"/>
</dbReference>
<dbReference type="SUPFAM" id="SSF55315">
    <property type="entry name" value="L30e-like"/>
    <property type="match status" value="1"/>
</dbReference>
<dbReference type="GO" id="GO:0003723">
    <property type="term" value="F:RNA binding"/>
    <property type="evidence" value="ECO:0007669"/>
    <property type="project" value="InterPro"/>
</dbReference>
<gene>
    <name evidence="12" type="ORF">NKR19_g511</name>
</gene>
<dbReference type="FunFam" id="3.30.1330.30:FF:000035">
    <property type="entry name" value="TrmH family RNA methyltransferase"/>
    <property type="match status" value="1"/>
</dbReference>
<evidence type="ECO:0000256" key="9">
    <source>
        <dbReference type="ARBA" id="ARBA00034881"/>
    </source>
</evidence>
<keyword evidence="8" id="KW-0496">Mitochondrion</keyword>
<dbReference type="Gene3D" id="3.30.1330.30">
    <property type="match status" value="1"/>
</dbReference>
<dbReference type="InterPro" id="IPR013123">
    <property type="entry name" value="SpoU_subst-bd"/>
</dbReference>
<keyword evidence="7" id="KW-0809">Transit peptide</keyword>
<evidence type="ECO:0000256" key="8">
    <source>
        <dbReference type="ARBA" id="ARBA00023128"/>
    </source>
</evidence>
<feature type="region of interest" description="Disordered" evidence="10">
    <location>
        <begin position="69"/>
        <end position="245"/>
    </location>
</feature>
<dbReference type="InterPro" id="IPR047261">
    <property type="entry name" value="MRM1_MeTrfase_dom"/>
</dbReference>
<dbReference type="Pfam" id="PF00588">
    <property type="entry name" value="SpoU_methylase"/>
    <property type="match status" value="1"/>
</dbReference>
<dbReference type="Proteomes" id="UP001174691">
    <property type="component" value="Unassembled WGS sequence"/>
</dbReference>
<dbReference type="Gene3D" id="3.40.1280.10">
    <property type="match status" value="1"/>
</dbReference>
<dbReference type="SUPFAM" id="SSF75217">
    <property type="entry name" value="alpha/beta knot"/>
    <property type="match status" value="1"/>
</dbReference>
<accession>A0AA38SDZ2</accession>
<dbReference type="InterPro" id="IPR047182">
    <property type="entry name" value="MRM1"/>
</dbReference>
<evidence type="ECO:0000256" key="5">
    <source>
        <dbReference type="ARBA" id="ARBA00022679"/>
    </source>
</evidence>
<feature type="compositionally biased region" description="Basic and acidic residues" evidence="10">
    <location>
        <begin position="186"/>
        <end position="244"/>
    </location>
</feature>
<keyword evidence="5" id="KW-0808">Transferase</keyword>
<evidence type="ECO:0000256" key="2">
    <source>
        <dbReference type="ARBA" id="ARBA00007228"/>
    </source>
</evidence>
<reference evidence="12" key="1">
    <citation type="submission" date="2022-07" db="EMBL/GenBank/DDBJ databases">
        <title>Fungi with potential for degradation of polypropylene.</title>
        <authorList>
            <person name="Gostincar C."/>
        </authorList>
    </citation>
    <scope>NUCLEOTIDE SEQUENCE</scope>
    <source>
        <strain evidence="12">EXF-13287</strain>
    </source>
</reference>
<evidence type="ECO:0000313" key="13">
    <source>
        <dbReference type="Proteomes" id="UP001174691"/>
    </source>
</evidence>
<dbReference type="SMART" id="SM00967">
    <property type="entry name" value="SpoU_sub_bind"/>
    <property type="match status" value="1"/>
</dbReference>
<comment type="subcellular location">
    <subcellularLocation>
        <location evidence="1">Mitochondrion</location>
    </subcellularLocation>
</comment>
<evidence type="ECO:0000256" key="4">
    <source>
        <dbReference type="ARBA" id="ARBA00022603"/>
    </source>
</evidence>
<comment type="similarity">
    <text evidence="2">Belongs to the class IV-like SAM-binding methyltransferase superfamily. RNA methyltransferase TrmH family.</text>
</comment>
<dbReference type="CDD" id="cd18105">
    <property type="entry name" value="SpoU-like_MRM1"/>
    <property type="match status" value="1"/>
</dbReference>
<feature type="compositionally biased region" description="Basic and acidic residues" evidence="10">
    <location>
        <begin position="133"/>
        <end position="165"/>
    </location>
</feature>
<dbReference type="InterPro" id="IPR029028">
    <property type="entry name" value="Alpha/beta_knot_MTases"/>
</dbReference>
<dbReference type="InterPro" id="IPR029026">
    <property type="entry name" value="tRNA_m1G_MTases_N"/>
</dbReference>
<evidence type="ECO:0000313" key="12">
    <source>
        <dbReference type="EMBL" id="KAJ9165340.1"/>
    </source>
</evidence>
<evidence type="ECO:0000256" key="3">
    <source>
        <dbReference type="ARBA" id="ARBA00022552"/>
    </source>
</evidence>
<evidence type="ECO:0000259" key="11">
    <source>
        <dbReference type="SMART" id="SM00967"/>
    </source>
</evidence>
<evidence type="ECO:0000256" key="6">
    <source>
        <dbReference type="ARBA" id="ARBA00022691"/>
    </source>
</evidence>
<keyword evidence="13" id="KW-1185">Reference proteome</keyword>
<protein>
    <recommendedName>
        <fullName evidence="9">rRNA methyltransferase 1, mitochondrial</fullName>
    </recommendedName>
</protein>
<dbReference type="AlphaFoldDB" id="A0AA38SDZ2"/>
<dbReference type="GO" id="GO:0005739">
    <property type="term" value="C:mitochondrion"/>
    <property type="evidence" value="ECO:0007669"/>
    <property type="project" value="UniProtKB-SubCell"/>
</dbReference>
<dbReference type="GO" id="GO:0016435">
    <property type="term" value="F:rRNA (guanine) methyltransferase activity"/>
    <property type="evidence" value="ECO:0007669"/>
    <property type="project" value="TreeGrafter"/>
</dbReference>
<sequence>MNRTERSRARAAAATQTFKIRKGKKDITQKAVPDSLTRQARFYNPNFSHGKKSLVYQMKTGQLREKLKALKEGEPGSRSGSKSAAITKSDFEDAFKGQSPFGRGDDGKKLEPKRQTGGRDSVRPKPRITGNWADRRSEGYRPSRETRRRDRDETSSEDGSRERSFGDNQETRTPGGPSSFGRTAARPREDFRESRRSRESRDPEKEERSWSRETHKEFHRAKEQSGRRDVTRRASPEHEPERPVSVEYTTAASQFLYGKSVVEAALKTSARKLYKLYVYAGSNRENVDVDEVMVKLARKMGVPVRNVQERDARLMDKMSGGRPHNGYILEASPIPQLPLTGLGPFEESKERSGFKVELAHQSAEDAAVNGTDDFVRTVPSSHKPLVVVLDQILDPQNLGAILRSVNFLGATAVAITKRNSAALTPVALKASAGASEAITLFSVDNLAPFLDNSKENGWKIYTAVPLTSSAGKHRQMSIYEVEGQDPLSKDPCILLLGGEGEGLSKQLKSKADVEVNIRNMSQTNLVDSLNVSVAAGLLTASLLRGKAKAETQQLEKRRETLSLF</sequence>
<dbReference type="PANTHER" id="PTHR46103:SF1">
    <property type="entry name" value="RRNA METHYLTRANSFERASE 1, MITOCHONDRIAL"/>
    <property type="match status" value="1"/>
</dbReference>
<feature type="compositionally biased region" description="Basic and acidic residues" evidence="10">
    <location>
        <begin position="103"/>
        <end position="114"/>
    </location>
</feature>
<dbReference type="Pfam" id="PF08032">
    <property type="entry name" value="SpoU_sub_bind"/>
    <property type="match status" value="1"/>
</dbReference>
<evidence type="ECO:0000256" key="10">
    <source>
        <dbReference type="SAM" id="MobiDB-lite"/>
    </source>
</evidence>
<evidence type="ECO:0000256" key="7">
    <source>
        <dbReference type="ARBA" id="ARBA00022946"/>
    </source>
</evidence>
<comment type="caution">
    <text evidence="12">The sequence shown here is derived from an EMBL/GenBank/DDBJ whole genome shotgun (WGS) entry which is preliminary data.</text>
</comment>
<keyword evidence="6" id="KW-0949">S-adenosyl-L-methionine</keyword>
<feature type="domain" description="RNA 2-O ribose methyltransferase substrate binding" evidence="11">
    <location>
        <begin position="255"/>
        <end position="337"/>
    </location>
</feature>
<proteinExistence type="inferred from homology"/>
<keyword evidence="4 12" id="KW-0489">Methyltransferase</keyword>
<name>A0AA38SDZ2_9PEZI</name>
<organism evidence="12 13">
    <name type="scientific">Coniochaeta hoffmannii</name>
    <dbReference type="NCBI Taxonomy" id="91930"/>
    <lineage>
        <taxon>Eukaryota</taxon>
        <taxon>Fungi</taxon>
        <taxon>Dikarya</taxon>
        <taxon>Ascomycota</taxon>
        <taxon>Pezizomycotina</taxon>
        <taxon>Sordariomycetes</taxon>
        <taxon>Sordariomycetidae</taxon>
        <taxon>Coniochaetales</taxon>
        <taxon>Coniochaetaceae</taxon>
        <taxon>Coniochaeta</taxon>
    </lineage>
</organism>
<feature type="region of interest" description="Disordered" evidence="10">
    <location>
        <begin position="1"/>
        <end position="31"/>
    </location>
</feature>
<dbReference type="InterPro" id="IPR001537">
    <property type="entry name" value="SpoU_MeTrfase"/>
</dbReference>
<evidence type="ECO:0000256" key="1">
    <source>
        <dbReference type="ARBA" id="ARBA00004173"/>
    </source>
</evidence>